<comment type="caution">
    <text evidence="1">The sequence shown here is derived from an EMBL/GenBank/DDBJ whole genome shotgun (WGS) entry which is preliminary data.</text>
</comment>
<sequence length="179" mass="20906">FDGASALEFIDPNAFDITGPYVKEVRAFNTKLKQKSLEDSLMGLSSLLHLTVSNVGKCPPEEVTRPCRCEYRMDNWQWVQARFTRFVCGEESEEDLRMQYVLNANRTREQFAYSQTRRLQIYFERLSENLAKLGWQKRFDEFVIQNSAISEIPRNLFGDVIFYGVKFDNCPELTAIHPQ</sequence>
<organism evidence="1 2">
    <name type="scientific">Euroglyphus maynei</name>
    <name type="common">Mayne's house dust mite</name>
    <dbReference type="NCBI Taxonomy" id="6958"/>
    <lineage>
        <taxon>Eukaryota</taxon>
        <taxon>Metazoa</taxon>
        <taxon>Ecdysozoa</taxon>
        <taxon>Arthropoda</taxon>
        <taxon>Chelicerata</taxon>
        <taxon>Arachnida</taxon>
        <taxon>Acari</taxon>
        <taxon>Acariformes</taxon>
        <taxon>Sarcoptiformes</taxon>
        <taxon>Astigmata</taxon>
        <taxon>Psoroptidia</taxon>
        <taxon>Analgoidea</taxon>
        <taxon>Pyroglyphidae</taxon>
        <taxon>Pyroglyphinae</taxon>
        <taxon>Euroglyphus</taxon>
    </lineage>
</organism>
<accession>A0A1Y3BC52</accession>
<gene>
    <name evidence="1" type="ORF">BLA29_011952</name>
</gene>
<protein>
    <submittedName>
        <fullName evidence="1">Uncharacterized protein</fullName>
    </submittedName>
</protein>
<dbReference type="Proteomes" id="UP000194236">
    <property type="component" value="Unassembled WGS sequence"/>
</dbReference>
<reference evidence="1 2" key="1">
    <citation type="submission" date="2017-03" db="EMBL/GenBank/DDBJ databases">
        <title>Genome Survey of Euroglyphus maynei.</title>
        <authorList>
            <person name="Arlian L.G."/>
            <person name="Morgan M.S."/>
            <person name="Rider S.D."/>
        </authorList>
    </citation>
    <scope>NUCLEOTIDE SEQUENCE [LARGE SCALE GENOMIC DNA]</scope>
    <source>
        <strain evidence="1">Arlian Lab</strain>
        <tissue evidence="1">Whole body</tissue>
    </source>
</reference>
<name>A0A1Y3BC52_EURMA</name>
<dbReference type="EMBL" id="MUJZ01031748">
    <property type="protein sequence ID" value="OTF77604.1"/>
    <property type="molecule type" value="Genomic_DNA"/>
</dbReference>
<proteinExistence type="predicted"/>
<feature type="non-terminal residue" evidence="1">
    <location>
        <position position="179"/>
    </location>
</feature>
<dbReference type="OrthoDB" id="6503826at2759"/>
<evidence type="ECO:0000313" key="1">
    <source>
        <dbReference type="EMBL" id="OTF77604.1"/>
    </source>
</evidence>
<feature type="non-terminal residue" evidence="1">
    <location>
        <position position="1"/>
    </location>
</feature>
<keyword evidence="2" id="KW-1185">Reference proteome</keyword>
<evidence type="ECO:0000313" key="2">
    <source>
        <dbReference type="Proteomes" id="UP000194236"/>
    </source>
</evidence>
<dbReference type="AlphaFoldDB" id="A0A1Y3BC52"/>